<keyword evidence="3" id="KW-1133">Transmembrane helix</keyword>
<dbReference type="PANTHER" id="PTHR30413">
    <property type="entry name" value="INNER MEMBRANE TRANSPORT PERMEASE"/>
    <property type="match status" value="1"/>
</dbReference>
<feature type="transmembrane region" description="Helical" evidence="3">
    <location>
        <begin position="84"/>
        <end position="103"/>
    </location>
</feature>
<organism evidence="4 5">
    <name type="scientific">Phenylobacterium haematophilum</name>
    <dbReference type="NCBI Taxonomy" id="98513"/>
    <lineage>
        <taxon>Bacteria</taxon>
        <taxon>Pseudomonadati</taxon>
        <taxon>Pseudomonadota</taxon>
        <taxon>Alphaproteobacteria</taxon>
        <taxon>Caulobacterales</taxon>
        <taxon>Caulobacteraceae</taxon>
        <taxon>Phenylobacterium</taxon>
    </lineage>
</organism>
<keyword evidence="3" id="KW-0812">Transmembrane</keyword>
<dbReference type="Proteomes" id="UP000530564">
    <property type="component" value="Unassembled WGS sequence"/>
</dbReference>
<evidence type="ECO:0000256" key="3">
    <source>
        <dbReference type="SAM" id="Phobius"/>
    </source>
</evidence>
<proteinExistence type="inferred from homology"/>
<feature type="transmembrane region" description="Helical" evidence="3">
    <location>
        <begin position="135"/>
        <end position="152"/>
    </location>
</feature>
<evidence type="ECO:0000313" key="5">
    <source>
        <dbReference type="Proteomes" id="UP000530564"/>
    </source>
</evidence>
<keyword evidence="3" id="KW-0472">Membrane</keyword>
<evidence type="ECO:0000256" key="2">
    <source>
        <dbReference type="ARBA" id="ARBA00022448"/>
    </source>
</evidence>
<comment type="similarity">
    <text evidence="1">Belongs to the ABC-2 integral membrane protein family.</text>
</comment>
<reference evidence="4 5" key="1">
    <citation type="submission" date="2020-08" db="EMBL/GenBank/DDBJ databases">
        <title>Genomic Encyclopedia of Type Strains, Phase IV (KMG-IV): sequencing the most valuable type-strain genomes for metagenomic binning, comparative biology and taxonomic classification.</title>
        <authorList>
            <person name="Goeker M."/>
        </authorList>
    </citation>
    <scope>NUCLEOTIDE SEQUENCE [LARGE SCALE GENOMIC DNA]</scope>
    <source>
        <strain evidence="4 5">DSM 21793</strain>
    </source>
</reference>
<accession>A0A839ZYV1</accession>
<evidence type="ECO:0000313" key="4">
    <source>
        <dbReference type="EMBL" id="MBB3891546.1"/>
    </source>
</evidence>
<keyword evidence="5" id="KW-1185">Reference proteome</keyword>
<protein>
    <submittedName>
        <fullName evidence="4">ABC-type polysaccharide/polyol phosphate export permease</fullName>
    </submittedName>
</protein>
<dbReference type="EMBL" id="JACIDK010000003">
    <property type="protein sequence ID" value="MBB3891546.1"/>
    <property type="molecule type" value="Genomic_DNA"/>
</dbReference>
<dbReference type="AlphaFoldDB" id="A0A839ZYV1"/>
<dbReference type="RefSeq" id="WP_183772624.1">
    <property type="nucleotide sequence ID" value="NZ_JACIDK010000003.1"/>
</dbReference>
<comment type="caution">
    <text evidence="4">The sequence shown here is derived from an EMBL/GenBank/DDBJ whole genome shotgun (WGS) entry which is preliminary data.</text>
</comment>
<gene>
    <name evidence="4" type="ORF">GGQ61_002274</name>
</gene>
<feature type="transmembrane region" description="Helical" evidence="3">
    <location>
        <begin position="56"/>
        <end position="77"/>
    </location>
</feature>
<feature type="transmembrane region" description="Helical" evidence="3">
    <location>
        <begin position="191"/>
        <end position="211"/>
    </location>
</feature>
<feature type="transmembrane region" description="Helical" evidence="3">
    <location>
        <begin position="164"/>
        <end position="184"/>
    </location>
</feature>
<dbReference type="PANTHER" id="PTHR30413:SF10">
    <property type="entry name" value="CAPSULE POLYSACCHARIDE EXPORT INNER-MEMBRANE PROTEIN CTRC"/>
    <property type="match status" value="1"/>
</dbReference>
<keyword evidence="2" id="KW-0813">Transport</keyword>
<sequence>MQSAQHMVRTGRRGAMHEFSMAFADLRASLDRIGLAWSLAKHDVVSRYRGSILGPFWITLSMGLMVAGIGFLYANLFKVPVNEFIPYVALGIVVWGLIANVILEGCQTFVQAAGILSQSSLPMFTFVWRTVMRNVINLAHHLIIIVGVLVYYDHWRQTDVLMGALGVLLLLVNISWISLAAGIASARFRDIPQIVGSVVQFAMFMTPVFWLPGGRLLDHAVLVLNPFYHLLEVVRAPLLGNVVDPRTYIFMVVLAVAGWTGAFATFALTRRRIVHYL</sequence>
<feature type="transmembrane region" description="Helical" evidence="3">
    <location>
        <begin position="248"/>
        <end position="268"/>
    </location>
</feature>
<dbReference type="GO" id="GO:0015920">
    <property type="term" value="P:lipopolysaccharide transport"/>
    <property type="evidence" value="ECO:0007669"/>
    <property type="project" value="TreeGrafter"/>
</dbReference>
<name>A0A839ZYV1_9CAUL</name>
<evidence type="ECO:0000256" key="1">
    <source>
        <dbReference type="ARBA" id="ARBA00007783"/>
    </source>
</evidence>